<keyword evidence="2" id="KW-1185">Reference proteome</keyword>
<organism evidence="1 2">
    <name type="scientific">Bartonella elizabethae Re6043vi</name>
    <dbReference type="NCBI Taxonomy" id="1094554"/>
    <lineage>
        <taxon>Bacteria</taxon>
        <taxon>Pseudomonadati</taxon>
        <taxon>Pseudomonadota</taxon>
        <taxon>Alphaproteobacteria</taxon>
        <taxon>Hyphomicrobiales</taxon>
        <taxon>Bartonellaceae</taxon>
        <taxon>Bartonella</taxon>
    </lineage>
</organism>
<evidence type="ECO:0000313" key="2">
    <source>
        <dbReference type="Proteomes" id="UP000008942"/>
    </source>
</evidence>
<sequence length="38" mass="4417">MAFVGLMIRTTSLQRVESKINCSYTSEIEGRLLWQKKV</sequence>
<accession>A0ABN0GKJ8</accession>
<comment type="caution">
    <text evidence="1">The sequence shown here is derived from an EMBL/GenBank/DDBJ whole genome shotgun (WGS) entry which is preliminary data.</text>
</comment>
<protein>
    <submittedName>
        <fullName evidence="1">Uncharacterized protein</fullName>
    </submittedName>
</protein>
<evidence type="ECO:0000313" key="1">
    <source>
        <dbReference type="EMBL" id="EJF83850.1"/>
    </source>
</evidence>
<name>A0ABN0GKJ8_BAREL</name>
<dbReference type="Proteomes" id="UP000008942">
    <property type="component" value="Unassembled WGS sequence"/>
</dbReference>
<dbReference type="EMBL" id="AILW01000003">
    <property type="protein sequence ID" value="EJF83850.1"/>
    <property type="molecule type" value="Genomic_DNA"/>
</dbReference>
<proteinExistence type="predicted"/>
<reference evidence="1 2" key="1">
    <citation type="submission" date="2012-03" db="EMBL/GenBank/DDBJ databases">
        <title>The Genome Sequence of Bartonella elizabethae Re6043vi.</title>
        <authorList>
            <consortium name="The Broad Institute Genome Sequencing Platform"/>
            <consortium name="The Broad Institute Genome Sequencing Center for Infectious Disease"/>
            <person name="Feldgarden M."/>
            <person name="Kirby J."/>
            <person name="Kosoy M."/>
            <person name="Birtles R."/>
            <person name="Probert W.S."/>
            <person name="Chiaraviglio L."/>
            <person name="Young S.K."/>
            <person name="Zeng Q."/>
            <person name="Gargeya S."/>
            <person name="Fitzgerald M."/>
            <person name="Haas B."/>
            <person name="Abouelleil A."/>
            <person name="Alvarado L."/>
            <person name="Arachchi H.M."/>
            <person name="Berlin A."/>
            <person name="Chapman S.B."/>
            <person name="Gearin G."/>
            <person name="Goldberg J."/>
            <person name="Griggs A."/>
            <person name="Gujja S."/>
            <person name="Hansen M."/>
            <person name="Heiman D."/>
            <person name="Howarth C."/>
            <person name="Larimer J."/>
            <person name="Lui A."/>
            <person name="MacDonald P.J.P."/>
            <person name="McCowen C."/>
            <person name="Montmayeur A."/>
            <person name="Murphy C."/>
            <person name="Neiman D."/>
            <person name="Pearson M."/>
            <person name="Priest M."/>
            <person name="Roberts A."/>
            <person name="Saif S."/>
            <person name="Shea T."/>
            <person name="Sisk P."/>
            <person name="Stolte C."/>
            <person name="Sykes S."/>
            <person name="Wortman J."/>
            <person name="Nusbaum C."/>
            <person name="Birren B."/>
        </authorList>
    </citation>
    <scope>NUCLEOTIDE SEQUENCE [LARGE SCALE GENOMIC DNA]</scope>
    <source>
        <strain evidence="1 2">Re6043vi</strain>
    </source>
</reference>
<gene>
    <name evidence="1" type="ORF">MCU_00518</name>
</gene>